<dbReference type="InParanoid" id="A0A1Y2F4S5"/>
<dbReference type="Gene3D" id="3.80.10.10">
    <property type="entry name" value="Ribonuclease Inhibitor"/>
    <property type="match status" value="1"/>
</dbReference>
<evidence type="ECO:0008006" key="3">
    <source>
        <dbReference type="Google" id="ProtNLM"/>
    </source>
</evidence>
<gene>
    <name evidence="1" type="ORF">BCR35DRAFT_99212</name>
</gene>
<sequence length="336" mass="37573">MTTIHDLPPEILYRILELAAGFESGYWRKLLLQPTSAVARAWRHPSQELLLSDVTLSAIYPHRTIGFAARLQDYTLVEMRRLTLDRFFAEDVELATKGIGRLGSLRIEGDHAPFPALALSPRILGGLRSLELWQEIAGVFQPPPNQPITLKHLSLTAEYSLPESALEALLASAPNLTHLDLHCGGATYNHSWLQRHNPLTILGPRLRHLGLHNPPPPPQVDSQAGLSFSLSAALPTCTSLVSLEVSSVTEEQLFDIFRLLPSQLELLETTMVRMTEEGHGFLVKATALPALSSLKMWRILGFNEIVDGKEPWVVLSRARGIDVRDERRFFTDRCYD</sequence>
<organism evidence="1 2">
    <name type="scientific">Leucosporidium creatinivorum</name>
    <dbReference type="NCBI Taxonomy" id="106004"/>
    <lineage>
        <taxon>Eukaryota</taxon>
        <taxon>Fungi</taxon>
        <taxon>Dikarya</taxon>
        <taxon>Basidiomycota</taxon>
        <taxon>Pucciniomycotina</taxon>
        <taxon>Microbotryomycetes</taxon>
        <taxon>Leucosporidiales</taxon>
        <taxon>Leucosporidium</taxon>
    </lineage>
</organism>
<name>A0A1Y2F4S5_9BASI</name>
<keyword evidence="2" id="KW-1185">Reference proteome</keyword>
<reference evidence="1 2" key="1">
    <citation type="submission" date="2016-07" db="EMBL/GenBank/DDBJ databases">
        <title>Pervasive Adenine N6-methylation of Active Genes in Fungi.</title>
        <authorList>
            <consortium name="DOE Joint Genome Institute"/>
            <person name="Mondo S.J."/>
            <person name="Dannebaum R.O."/>
            <person name="Kuo R.C."/>
            <person name="Labutti K."/>
            <person name="Haridas S."/>
            <person name="Kuo A."/>
            <person name="Salamov A."/>
            <person name="Ahrendt S.R."/>
            <person name="Lipzen A."/>
            <person name="Sullivan W."/>
            <person name="Andreopoulos W.B."/>
            <person name="Clum A."/>
            <person name="Lindquist E."/>
            <person name="Daum C."/>
            <person name="Ramamoorthy G.K."/>
            <person name="Gryganskyi A."/>
            <person name="Culley D."/>
            <person name="Magnuson J.K."/>
            <person name="James T.Y."/>
            <person name="O'Malley M.A."/>
            <person name="Stajich J.E."/>
            <person name="Spatafora J.W."/>
            <person name="Visel A."/>
            <person name="Grigoriev I.V."/>
        </authorList>
    </citation>
    <scope>NUCLEOTIDE SEQUENCE [LARGE SCALE GENOMIC DNA]</scope>
    <source>
        <strain evidence="1 2">62-1032</strain>
    </source>
</reference>
<dbReference type="AlphaFoldDB" id="A0A1Y2F4S5"/>
<evidence type="ECO:0000313" key="1">
    <source>
        <dbReference type="EMBL" id="ORY78853.1"/>
    </source>
</evidence>
<comment type="caution">
    <text evidence="1">The sequence shown here is derived from an EMBL/GenBank/DDBJ whole genome shotgun (WGS) entry which is preliminary data.</text>
</comment>
<accession>A0A1Y2F4S5</accession>
<protein>
    <recommendedName>
        <fullName evidence="3">F-box domain-containing protein</fullName>
    </recommendedName>
</protein>
<dbReference type="InterPro" id="IPR032675">
    <property type="entry name" value="LRR_dom_sf"/>
</dbReference>
<proteinExistence type="predicted"/>
<dbReference type="SUPFAM" id="SSF52047">
    <property type="entry name" value="RNI-like"/>
    <property type="match status" value="1"/>
</dbReference>
<evidence type="ECO:0000313" key="2">
    <source>
        <dbReference type="Proteomes" id="UP000193467"/>
    </source>
</evidence>
<dbReference type="EMBL" id="MCGR01000028">
    <property type="protein sequence ID" value="ORY78853.1"/>
    <property type="molecule type" value="Genomic_DNA"/>
</dbReference>
<dbReference type="Proteomes" id="UP000193467">
    <property type="component" value="Unassembled WGS sequence"/>
</dbReference>